<keyword evidence="3" id="KW-1185">Reference proteome</keyword>
<evidence type="ECO:0000313" key="2">
    <source>
        <dbReference type="EMBL" id="KAK1296378.1"/>
    </source>
</evidence>
<accession>A0AAV9D8C4</accession>
<evidence type="ECO:0000259" key="1">
    <source>
        <dbReference type="Pfam" id="PF03478"/>
    </source>
</evidence>
<dbReference type="Proteomes" id="UP001180020">
    <property type="component" value="Unassembled WGS sequence"/>
</dbReference>
<comment type="caution">
    <text evidence="2">The sequence shown here is derived from an EMBL/GenBank/DDBJ whole genome shotgun (WGS) entry which is preliminary data.</text>
</comment>
<evidence type="ECO:0000313" key="3">
    <source>
        <dbReference type="Proteomes" id="UP001180020"/>
    </source>
</evidence>
<dbReference type="AlphaFoldDB" id="A0AAV9D8C4"/>
<sequence>MNKVEHREEADNNNNNRVIIHWSELCSDMVELLARRLATPRDYMSFRGVCESWRSQTPPLRLPWLMLHDDPKTRLRRFYSPIEDCVHSFDIPEIYGCFCCGYSKRWLVLFHKETNKISLMNPFSGGSVCLPSLPKLHTIGVSVREHRKWRQSPRYIHKLILSKAPTSPDCVVVIIFGRGYLACCRPGDKKWILLDVEVEGPFLDVIFYKDQLLACCEFGLITVFDVDEPYEDSSWDDVLSVLPKDDEYGGPEQRFFLTSPDGSQVDEMENMRFYMVESCRGDLLLALQLKHDLSKGEDIKNSTVEFLLFRLDNSTDRGPQWVRLESLGEEALFLGKNESRSLAVPNDDGSLQGLRKNCIYFTEFECGSLTGNTEDPHWDLDMGVYSFEDRSVSNYIISKEPYLIGGGKQVWESPPIWLN</sequence>
<protein>
    <recommendedName>
        <fullName evidence="1">KIB1-4 beta-propeller domain-containing protein</fullName>
    </recommendedName>
</protein>
<reference evidence="2" key="1">
    <citation type="journal article" date="2023" name="Nat. Commun.">
        <title>Diploid and tetraploid genomes of Acorus and the evolution of monocots.</title>
        <authorList>
            <person name="Ma L."/>
            <person name="Liu K.W."/>
            <person name="Li Z."/>
            <person name="Hsiao Y.Y."/>
            <person name="Qi Y."/>
            <person name="Fu T."/>
            <person name="Tang G.D."/>
            <person name="Zhang D."/>
            <person name="Sun W.H."/>
            <person name="Liu D.K."/>
            <person name="Li Y."/>
            <person name="Chen G.Z."/>
            <person name="Liu X.D."/>
            <person name="Liao X.Y."/>
            <person name="Jiang Y.T."/>
            <person name="Yu X."/>
            <person name="Hao Y."/>
            <person name="Huang J."/>
            <person name="Zhao X.W."/>
            <person name="Ke S."/>
            <person name="Chen Y.Y."/>
            <person name="Wu W.L."/>
            <person name="Hsu J.L."/>
            <person name="Lin Y.F."/>
            <person name="Huang M.D."/>
            <person name="Li C.Y."/>
            <person name="Huang L."/>
            <person name="Wang Z.W."/>
            <person name="Zhao X."/>
            <person name="Zhong W.Y."/>
            <person name="Peng D.H."/>
            <person name="Ahmad S."/>
            <person name="Lan S."/>
            <person name="Zhang J.S."/>
            <person name="Tsai W.C."/>
            <person name="Van de Peer Y."/>
            <person name="Liu Z.J."/>
        </authorList>
    </citation>
    <scope>NUCLEOTIDE SEQUENCE</scope>
    <source>
        <strain evidence="2">CP</strain>
    </source>
</reference>
<dbReference type="Pfam" id="PF03478">
    <property type="entry name" value="Beta-prop_KIB1-4"/>
    <property type="match status" value="1"/>
</dbReference>
<proteinExistence type="predicted"/>
<reference evidence="2" key="2">
    <citation type="submission" date="2023-06" db="EMBL/GenBank/DDBJ databases">
        <authorList>
            <person name="Ma L."/>
            <person name="Liu K.-W."/>
            <person name="Li Z."/>
            <person name="Hsiao Y.-Y."/>
            <person name="Qi Y."/>
            <person name="Fu T."/>
            <person name="Tang G."/>
            <person name="Zhang D."/>
            <person name="Sun W.-H."/>
            <person name="Liu D.-K."/>
            <person name="Li Y."/>
            <person name="Chen G.-Z."/>
            <person name="Liu X.-D."/>
            <person name="Liao X.-Y."/>
            <person name="Jiang Y.-T."/>
            <person name="Yu X."/>
            <person name="Hao Y."/>
            <person name="Huang J."/>
            <person name="Zhao X.-W."/>
            <person name="Ke S."/>
            <person name="Chen Y.-Y."/>
            <person name="Wu W.-L."/>
            <person name="Hsu J.-L."/>
            <person name="Lin Y.-F."/>
            <person name="Huang M.-D."/>
            <person name="Li C.-Y."/>
            <person name="Huang L."/>
            <person name="Wang Z.-W."/>
            <person name="Zhao X."/>
            <person name="Zhong W.-Y."/>
            <person name="Peng D.-H."/>
            <person name="Ahmad S."/>
            <person name="Lan S."/>
            <person name="Zhang J.-S."/>
            <person name="Tsai W.-C."/>
            <person name="Van De Peer Y."/>
            <person name="Liu Z.-J."/>
        </authorList>
    </citation>
    <scope>NUCLEOTIDE SEQUENCE</scope>
    <source>
        <strain evidence="2">CP</strain>
        <tissue evidence="2">Leaves</tissue>
    </source>
</reference>
<name>A0AAV9D8C4_ACOCL</name>
<dbReference type="PANTHER" id="PTHR44259">
    <property type="entry name" value="OS07G0183000 PROTEIN-RELATED"/>
    <property type="match status" value="1"/>
</dbReference>
<dbReference type="InterPro" id="IPR050942">
    <property type="entry name" value="F-box_BR-signaling"/>
</dbReference>
<dbReference type="InterPro" id="IPR005174">
    <property type="entry name" value="KIB1-4_b-propeller"/>
</dbReference>
<feature type="domain" description="KIB1-4 beta-propeller" evidence="1">
    <location>
        <begin position="78"/>
        <end position="386"/>
    </location>
</feature>
<gene>
    <name evidence="2" type="ORF">QJS10_CPB15g01610</name>
</gene>
<dbReference type="EMBL" id="JAUJYO010000015">
    <property type="protein sequence ID" value="KAK1296378.1"/>
    <property type="molecule type" value="Genomic_DNA"/>
</dbReference>
<organism evidence="2 3">
    <name type="scientific">Acorus calamus</name>
    <name type="common">Sweet flag</name>
    <dbReference type="NCBI Taxonomy" id="4465"/>
    <lineage>
        <taxon>Eukaryota</taxon>
        <taxon>Viridiplantae</taxon>
        <taxon>Streptophyta</taxon>
        <taxon>Embryophyta</taxon>
        <taxon>Tracheophyta</taxon>
        <taxon>Spermatophyta</taxon>
        <taxon>Magnoliopsida</taxon>
        <taxon>Liliopsida</taxon>
        <taxon>Acoraceae</taxon>
        <taxon>Acorus</taxon>
    </lineage>
</organism>